<gene>
    <name evidence="1" type="ORF">BOLC1T01316H</name>
</gene>
<name>A0A3P6EV29_BRAOL</name>
<dbReference type="EMBL" id="LR031878">
    <property type="protein sequence ID" value="VDD48927.1"/>
    <property type="molecule type" value="Genomic_DNA"/>
</dbReference>
<accession>A0A3P6EV29</accession>
<organism evidence="1">
    <name type="scientific">Brassica oleracea</name>
    <name type="common">Wild cabbage</name>
    <dbReference type="NCBI Taxonomy" id="3712"/>
    <lineage>
        <taxon>Eukaryota</taxon>
        <taxon>Viridiplantae</taxon>
        <taxon>Streptophyta</taxon>
        <taxon>Embryophyta</taxon>
        <taxon>Tracheophyta</taxon>
        <taxon>Spermatophyta</taxon>
        <taxon>Magnoliopsida</taxon>
        <taxon>eudicotyledons</taxon>
        <taxon>Gunneridae</taxon>
        <taxon>Pentapetalae</taxon>
        <taxon>rosids</taxon>
        <taxon>malvids</taxon>
        <taxon>Brassicales</taxon>
        <taxon>Brassicaceae</taxon>
        <taxon>Brassiceae</taxon>
        <taxon>Brassica</taxon>
    </lineage>
</organism>
<reference evidence="1" key="1">
    <citation type="submission" date="2018-11" db="EMBL/GenBank/DDBJ databases">
        <authorList>
            <consortium name="Genoscope - CEA"/>
            <person name="William W."/>
        </authorList>
    </citation>
    <scope>NUCLEOTIDE SEQUENCE</scope>
</reference>
<evidence type="ECO:0000313" key="1">
    <source>
        <dbReference type="EMBL" id="VDD48927.1"/>
    </source>
</evidence>
<sequence>MDLRSYIFTRRLKSIPHLRKNFHTTPIPATETSPPG</sequence>
<dbReference type="AlphaFoldDB" id="A0A3P6EV29"/>
<proteinExistence type="predicted"/>
<protein>
    <submittedName>
        <fullName evidence="1">Uncharacterized protein</fullName>
    </submittedName>
</protein>